<evidence type="ECO:0000313" key="2">
    <source>
        <dbReference type="EMBL" id="GAT42887.1"/>
    </source>
</evidence>
<feature type="compositionally biased region" description="Polar residues" evidence="1">
    <location>
        <begin position="740"/>
        <end position="752"/>
    </location>
</feature>
<protein>
    <recommendedName>
        <fullName evidence="4">C2H2-type domain-containing protein</fullName>
    </recommendedName>
</protein>
<dbReference type="EMBL" id="DF838396">
    <property type="protein sequence ID" value="GAT42887.1"/>
    <property type="molecule type" value="Genomic_DNA"/>
</dbReference>
<proteinExistence type="predicted"/>
<accession>A0ABQ0KVG5</accession>
<organism evidence="2 3">
    <name type="scientific">Mycena chlorophos</name>
    <name type="common">Agaric fungus</name>
    <name type="synonym">Agaricus chlorophos</name>
    <dbReference type="NCBI Taxonomy" id="658473"/>
    <lineage>
        <taxon>Eukaryota</taxon>
        <taxon>Fungi</taxon>
        <taxon>Dikarya</taxon>
        <taxon>Basidiomycota</taxon>
        <taxon>Agaricomycotina</taxon>
        <taxon>Agaricomycetes</taxon>
        <taxon>Agaricomycetidae</taxon>
        <taxon>Agaricales</taxon>
        <taxon>Marasmiineae</taxon>
        <taxon>Mycenaceae</taxon>
        <taxon>Mycena</taxon>
    </lineage>
</organism>
<gene>
    <name evidence="2" type="ORF">MCHLO_00584</name>
</gene>
<evidence type="ECO:0008006" key="4">
    <source>
        <dbReference type="Google" id="ProtNLM"/>
    </source>
</evidence>
<name>A0ABQ0KVG5_MYCCL</name>
<evidence type="ECO:0000313" key="3">
    <source>
        <dbReference type="Proteomes" id="UP000815677"/>
    </source>
</evidence>
<reference evidence="2" key="1">
    <citation type="submission" date="2014-09" db="EMBL/GenBank/DDBJ databases">
        <title>Genome sequence of the luminous mushroom Mycena chlorophos for searching fungal bioluminescence genes.</title>
        <authorList>
            <person name="Tanaka Y."/>
            <person name="Kasuga D."/>
            <person name="Oba Y."/>
            <person name="Hase S."/>
            <person name="Sato K."/>
            <person name="Oba Y."/>
            <person name="Sakakibara Y."/>
        </authorList>
    </citation>
    <scope>NUCLEOTIDE SEQUENCE</scope>
</reference>
<sequence length="786" mass="87377">MVSFFILCMHILIEEGNPLWELVKNLYGQPFLNTSLSLSEQITSLVTFSFLLAALYVKHTTAFIPNQLYRDLQAMVKNAVLTVAKTKVLDPELKVFVCLLGDDLLEAVFGRVRMCAGHAPNVGENAFCAFLSSAMNLDNIFTRHPEMERTPDRLNLFRMEHADHLRPRQFPNRECLRAKTCNLEACWEAAVARTACILAKFGVKVVRRQAGVESEITLRQLVTGSKHDLLRPLGGKYPSISGAVDRSLGDSASPASLDVDLESSAFKLPELFANDSTHEILARETPTPLVPTQSRTAFALIDRTSEKRVHKSSALRVLFDIWIDWKQARDRLLRVRGFPAGGAPGWDREPLGPSAERSTSTHFEPGHLFVTLISHSGHDIALAIVKSTSITSGRNRKSKSILSLPRGELDLESSPYVVSGEVLSLVPVETTLGWVWSEDYASFSLQKKNAGSEAVQRAGNMHISVSTRLIEVFGECAQAVTNDDLPHYQIRREKSWFFLDSDLTSAWMRLWQHVGADERLHNKFPVFTGLIQGSFPYFLPPQPPDFPGRLYSLPVAGSVVEETFRDAGACNLCGKIIKETERQNHVGEHILKSIIGTDDPSVHPPWQVSTNCPCGFCGRDSEHCGVRIDGQSADSDCPSLYRFRIWSAAVSSDKKPSTNVPIRCPIPNCGRIHWKYNFLRHFETHALDAVQTVRASLSPLEVSREEQLALGIPPEKVVDWIAKLLASCVVPMPTIGTSNTSIRSVCGPSNHSPARRRRSSSTADKENTNPLPQSPTKRSRISYLLQ</sequence>
<feature type="region of interest" description="Disordered" evidence="1">
    <location>
        <begin position="740"/>
        <end position="786"/>
    </location>
</feature>
<keyword evidence="3" id="KW-1185">Reference proteome</keyword>
<evidence type="ECO:0000256" key="1">
    <source>
        <dbReference type="SAM" id="MobiDB-lite"/>
    </source>
</evidence>
<dbReference type="Proteomes" id="UP000815677">
    <property type="component" value="Unassembled WGS sequence"/>
</dbReference>